<keyword evidence="1" id="KW-1133">Transmembrane helix</keyword>
<comment type="caution">
    <text evidence="2">The sequence shown here is derived from an EMBL/GenBank/DDBJ whole genome shotgun (WGS) entry which is preliminary data.</text>
</comment>
<accession>A0A016W5X1</accession>
<reference evidence="3" key="1">
    <citation type="journal article" date="2015" name="Nat. Genet.">
        <title>The genome and transcriptome of the zoonotic hookworm Ancylostoma ceylanicum identify infection-specific gene families.</title>
        <authorList>
            <person name="Schwarz E.M."/>
            <person name="Hu Y."/>
            <person name="Antoshechkin I."/>
            <person name="Miller M.M."/>
            <person name="Sternberg P.W."/>
            <person name="Aroian R.V."/>
        </authorList>
    </citation>
    <scope>NUCLEOTIDE SEQUENCE</scope>
    <source>
        <strain evidence="3">HY135</strain>
    </source>
</reference>
<organism evidence="2 3">
    <name type="scientific">Ancylostoma ceylanicum</name>
    <dbReference type="NCBI Taxonomy" id="53326"/>
    <lineage>
        <taxon>Eukaryota</taxon>
        <taxon>Metazoa</taxon>
        <taxon>Ecdysozoa</taxon>
        <taxon>Nematoda</taxon>
        <taxon>Chromadorea</taxon>
        <taxon>Rhabditida</taxon>
        <taxon>Rhabditina</taxon>
        <taxon>Rhabditomorpha</taxon>
        <taxon>Strongyloidea</taxon>
        <taxon>Ancylostomatidae</taxon>
        <taxon>Ancylostomatinae</taxon>
        <taxon>Ancylostoma</taxon>
    </lineage>
</organism>
<proteinExistence type="predicted"/>
<feature type="transmembrane region" description="Helical" evidence="1">
    <location>
        <begin position="105"/>
        <end position="127"/>
    </location>
</feature>
<dbReference type="EMBL" id="JARK01001337">
    <property type="protein sequence ID" value="EYC34672.1"/>
    <property type="molecule type" value="Genomic_DNA"/>
</dbReference>
<gene>
    <name evidence="2" type="primary">Acey_s0001.g90</name>
    <name evidence="2" type="ORF">Y032_0001g90</name>
</gene>
<keyword evidence="3" id="KW-1185">Reference proteome</keyword>
<keyword evidence="1" id="KW-0812">Transmembrane</keyword>
<evidence type="ECO:0000256" key="1">
    <source>
        <dbReference type="SAM" id="Phobius"/>
    </source>
</evidence>
<evidence type="ECO:0000313" key="3">
    <source>
        <dbReference type="Proteomes" id="UP000024635"/>
    </source>
</evidence>
<evidence type="ECO:0000313" key="2">
    <source>
        <dbReference type="EMBL" id="EYC34672.1"/>
    </source>
</evidence>
<sequence>MVSSFARKTWPYHLRRVSRSLSAIGAMPNRSRIFSLRMRVLGVKPESFHQGKRPFKNHHHRKKESRSSSVVTVILISVVLVILITSAVVGVFVHQRRKKRSGFCFQYLDVLYSFDFIIVRGFFLQIINFEIFVNP</sequence>
<dbReference type="AlphaFoldDB" id="A0A016W5X1"/>
<protein>
    <submittedName>
        <fullName evidence="2">Uncharacterized protein</fullName>
    </submittedName>
</protein>
<name>A0A016W5X1_9BILA</name>
<keyword evidence="1" id="KW-0472">Membrane</keyword>
<feature type="transmembrane region" description="Helical" evidence="1">
    <location>
        <begin position="70"/>
        <end position="93"/>
    </location>
</feature>
<dbReference type="Proteomes" id="UP000024635">
    <property type="component" value="Unassembled WGS sequence"/>
</dbReference>